<sequence>MTLLPFLYALALITHVAALPANTSPASPLLEKRDTLTVELWQNPDCTGNLNVVRVGNIGECHAEAGFSAVSTFNVAQSFFNRGLKVIASQSGSCCNGGGIL</sequence>
<dbReference type="Proteomes" id="UP000094526">
    <property type="component" value="Unassembled WGS sequence"/>
</dbReference>
<proteinExistence type="predicted"/>
<dbReference type="AlphaFoldDB" id="A0A1C1CU17"/>
<protein>
    <submittedName>
        <fullName evidence="2">Uncharacterized protein</fullName>
    </submittedName>
</protein>
<dbReference type="VEuPathDB" id="FungiDB:CLCR_09326"/>
<evidence type="ECO:0000313" key="3">
    <source>
        <dbReference type="Proteomes" id="UP000094526"/>
    </source>
</evidence>
<dbReference type="VEuPathDB" id="FungiDB:G647_06134"/>
<gene>
    <name evidence="2" type="ORF">CLCR_09326</name>
</gene>
<feature type="chain" id="PRO_5008651109" evidence="1">
    <location>
        <begin position="19"/>
        <end position="101"/>
    </location>
</feature>
<evidence type="ECO:0000313" key="2">
    <source>
        <dbReference type="EMBL" id="OCT51996.1"/>
    </source>
</evidence>
<keyword evidence="1" id="KW-0732">Signal</keyword>
<dbReference type="EMBL" id="LGRB01000009">
    <property type="protein sequence ID" value="OCT51996.1"/>
    <property type="molecule type" value="Genomic_DNA"/>
</dbReference>
<comment type="caution">
    <text evidence="2">The sequence shown here is derived from an EMBL/GenBank/DDBJ whole genome shotgun (WGS) entry which is preliminary data.</text>
</comment>
<evidence type="ECO:0000256" key="1">
    <source>
        <dbReference type="SAM" id="SignalP"/>
    </source>
</evidence>
<name>A0A1C1CU17_9EURO</name>
<keyword evidence="3" id="KW-1185">Reference proteome</keyword>
<dbReference type="OrthoDB" id="5397359at2759"/>
<reference evidence="3" key="1">
    <citation type="submission" date="2015-07" db="EMBL/GenBank/DDBJ databases">
        <authorList>
            <person name="Teixeira M.M."/>
            <person name="Souza R.C."/>
            <person name="Almeida L.G."/>
            <person name="Vicente V.A."/>
            <person name="de Hoog S."/>
            <person name="Bocca A.L."/>
            <person name="de Almeida S.R."/>
            <person name="Vasconcelos A.T."/>
            <person name="Felipe M.S."/>
        </authorList>
    </citation>
    <scope>NUCLEOTIDE SEQUENCE [LARGE SCALE GENOMIC DNA]</scope>
    <source>
        <strain evidence="3">KSF</strain>
    </source>
</reference>
<organism evidence="2 3">
    <name type="scientific">Cladophialophora carrionii</name>
    <dbReference type="NCBI Taxonomy" id="86049"/>
    <lineage>
        <taxon>Eukaryota</taxon>
        <taxon>Fungi</taxon>
        <taxon>Dikarya</taxon>
        <taxon>Ascomycota</taxon>
        <taxon>Pezizomycotina</taxon>
        <taxon>Eurotiomycetes</taxon>
        <taxon>Chaetothyriomycetidae</taxon>
        <taxon>Chaetothyriales</taxon>
        <taxon>Herpotrichiellaceae</taxon>
        <taxon>Cladophialophora</taxon>
    </lineage>
</organism>
<accession>A0A1C1CU17</accession>
<feature type="signal peptide" evidence="1">
    <location>
        <begin position="1"/>
        <end position="18"/>
    </location>
</feature>